<name>A0AAV2DGN4_9ROSI</name>
<gene>
    <name evidence="2" type="ORF">LTRI10_LOCUS14387</name>
</gene>
<feature type="region of interest" description="Disordered" evidence="1">
    <location>
        <begin position="24"/>
        <end position="98"/>
    </location>
</feature>
<organism evidence="2 3">
    <name type="scientific">Linum trigynum</name>
    <dbReference type="NCBI Taxonomy" id="586398"/>
    <lineage>
        <taxon>Eukaryota</taxon>
        <taxon>Viridiplantae</taxon>
        <taxon>Streptophyta</taxon>
        <taxon>Embryophyta</taxon>
        <taxon>Tracheophyta</taxon>
        <taxon>Spermatophyta</taxon>
        <taxon>Magnoliopsida</taxon>
        <taxon>eudicotyledons</taxon>
        <taxon>Gunneridae</taxon>
        <taxon>Pentapetalae</taxon>
        <taxon>rosids</taxon>
        <taxon>fabids</taxon>
        <taxon>Malpighiales</taxon>
        <taxon>Linaceae</taxon>
        <taxon>Linum</taxon>
    </lineage>
</organism>
<proteinExistence type="predicted"/>
<dbReference type="EMBL" id="OZ034815">
    <property type="protein sequence ID" value="CAL1372373.1"/>
    <property type="molecule type" value="Genomic_DNA"/>
</dbReference>
<feature type="compositionally biased region" description="Low complexity" evidence="1">
    <location>
        <begin position="83"/>
        <end position="98"/>
    </location>
</feature>
<keyword evidence="3" id="KW-1185">Reference proteome</keyword>
<evidence type="ECO:0000313" key="3">
    <source>
        <dbReference type="Proteomes" id="UP001497516"/>
    </source>
</evidence>
<accession>A0AAV2DGN4</accession>
<dbReference type="AlphaFoldDB" id="A0AAV2DGN4"/>
<feature type="compositionally biased region" description="Pro residues" evidence="1">
    <location>
        <begin position="58"/>
        <end position="70"/>
    </location>
</feature>
<evidence type="ECO:0000256" key="1">
    <source>
        <dbReference type="SAM" id="MobiDB-lite"/>
    </source>
</evidence>
<protein>
    <submittedName>
        <fullName evidence="2">Uncharacterized protein</fullName>
    </submittedName>
</protein>
<dbReference type="Proteomes" id="UP001497516">
    <property type="component" value="Chromosome 2"/>
</dbReference>
<sequence length="120" mass="13149">MVKKKNLKTLEAFSIQQSTLHSIVFRLQSPPSRREETSQSQRPPRPSPIRRPAMPLRRLPPFPPCSPPSPTLQTADAAPPPRDATLAGRLPLPQSPPLCKSPSPSLAFIFLLPPVPTPPV</sequence>
<evidence type="ECO:0000313" key="2">
    <source>
        <dbReference type="EMBL" id="CAL1372373.1"/>
    </source>
</evidence>
<reference evidence="2 3" key="1">
    <citation type="submission" date="2024-04" db="EMBL/GenBank/DDBJ databases">
        <authorList>
            <person name="Fracassetti M."/>
        </authorList>
    </citation>
    <scope>NUCLEOTIDE SEQUENCE [LARGE SCALE GENOMIC DNA]</scope>
</reference>